<feature type="compositionally biased region" description="Low complexity" evidence="16">
    <location>
        <begin position="240"/>
        <end position="256"/>
    </location>
</feature>
<dbReference type="InterPro" id="IPR007282">
    <property type="entry name" value="NOT2/3/5_C"/>
</dbReference>
<evidence type="ECO:0000256" key="7">
    <source>
        <dbReference type="ARBA" id="ARBA00022553"/>
    </source>
</evidence>
<evidence type="ECO:0000256" key="16">
    <source>
        <dbReference type="SAM" id="MobiDB-lite"/>
    </source>
</evidence>
<dbReference type="GO" id="GO:0031047">
    <property type="term" value="P:regulatory ncRNA-mediated gene silencing"/>
    <property type="evidence" value="ECO:0007669"/>
    <property type="project" value="UniProtKB-KW"/>
</dbReference>
<evidence type="ECO:0000256" key="10">
    <source>
        <dbReference type="ARBA" id="ARBA00023158"/>
    </source>
</evidence>
<dbReference type="GO" id="GO:0006355">
    <property type="term" value="P:regulation of DNA-templated transcription"/>
    <property type="evidence" value="ECO:0007669"/>
    <property type="project" value="InterPro"/>
</dbReference>
<feature type="compositionally biased region" description="Polar residues" evidence="16">
    <location>
        <begin position="269"/>
        <end position="282"/>
    </location>
</feature>
<dbReference type="PANTHER" id="PTHR23326">
    <property type="entry name" value="CCR4 NOT-RELATED"/>
    <property type="match status" value="1"/>
</dbReference>
<dbReference type="FunFam" id="2.30.30.1020:FF:000002">
    <property type="entry name" value="CCR4-NOT transcription complex subunit 3"/>
    <property type="match status" value="1"/>
</dbReference>
<keyword evidence="4" id="KW-0217">Developmental protein</keyword>
<dbReference type="GO" id="GO:0005634">
    <property type="term" value="C:nucleus"/>
    <property type="evidence" value="ECO:0007669"/>
    <property type="project" value="UniProtKB-SubCell"/>
</dbReference>
<feature type="domain" description="CCR4-Not complex component Not N-terminal" evidence="17">
    <location>
        <begin position="4"/>
        <end position="232"/>
    </location>
</feature>
<organism evidence="19 20">
    <name type="scientific">Oryzias sinensis</name>
    <name type="common">Chinese medaka</name>
    <dbReference type="NCBI Taxonomy" id="183150"/>
    <lineage>
        <taxon>Eukaryota</taxon>
        <taxon>Metazoa</taxon>
        <taxon>Chordata</taxon>
        <taxon>Craniata</taxon>
        <taxon>Vertebrata</taxon>
        <taxon>Euteleostomi</taxon>
        <taxon>Actinopterygii</taxon>
        <taxon>Neopterygii</taxon>
        <taxon>Teleostei</taxon>
        <taxon>Neoteleostei</taxon>
        <taxon>Acanthomorphata</taxon>
        <taxon>Ovalentaria</taxon>
        <taxon>Atherinomorphae</taxon>
        <taxon>Beloniformes</taxon>
        <taxon>Adrianichthyidae</taxon>
        <taxon>Oryziinae</taxon>
        <taxon>Oryzias</taxon>
    </lineage>
</organism>
<dbReference type="Proteomes" id="UP000694383">
    <property type="component" value="Unplaced"/>
</dbReference>
<dbReference type="InterPro" id="IPR007207">
    <property type="entry name" value="Not_N"/>
</dbReference>
<sequence>MADKRKLQGEIDRCLKKVAEGVEQFEDIWQKLHNAANANQKEKYEADLKKEIKKLQRLRDQIKTWVASNEIKDKRQLVENRKLIETQMERFKIVERETKTKAYSKEGLGLAQKVDPAQKEKEEVGTWLTNTIDTLNMQVDMFESEVESLSVQTRKKKGDKEKQDRIEELKKFIEKHRYHIRMLETILRMLDNDSVQVDAVRKIKDDVEYYIDSSQDPDFEENEFLYDDLDLDDISNIAVGGPTSSSGGLLGTSPGPGSIGSGILGLGSAQSGTQGSSLMSPTSMGGLVPGSGVGVIGSNSGSGSAGSVRGSSPLAVRPPSQQKQNGSTSEYMFSSSTTAPPGAPSAPQSSLSEVSIPPSLGVCPLGPAPLSKDQLYQQPMQEAAWTHMPHPSDSERIRQYLMRNPCPTLPFHHQVPPPHSDTLEFYQRLSTETLFFIFYYLEGTKAQYLAAKALKKQSWRFHTKYMMWFQRHEEPKTITDEFEQGTYIYFDYEKWGQRKKEGFTFEYRYLEDRDLQ</sequence>
<evidence type="ECO:0000313" key="20">
    <source>
        <dbReference type="Proteomes" id="UP000694383"/>
    </source>
</evidence>
<evidence type="ECO:0000256" key="14">
    <source>
        <dbReference type="ARBA" id="ARBA00083548"/>
    </source>
</evidence>
<feature type="domain" description="NOT2/NOT3/NOT5 C-terminal" evidence="18">
    <location>
        <begin position="385"/>
        <end position="510"/>
    </location>
</feature>
<keyword evidence="6" id="KW-0678">Repressor</keyword>
<reference evidence="19" key="1">
    <citation type="submission" date="2025-08" db="UniProtKB">
        <authorList>
            <consortium name="Ensembl"/>
        </authorList>
    </citation>
    <scope>IDENTIFICATION</scope>
</reference>
<dbReference type="Pfam" id="PF04065">
    <property type="entry name" value="Not3"/>
    <property type="match status" value="1"/>
</dbReference>
<evidence type="ECO:0000259" key="17">
    <source>
        <dbReference type="Pfam" id="PF04065"/>
    </source>
</evidence>
<feature type="compositionally biased region" description="Low complexity" evidence="16">
    <location>
        <begin position="296"/>
        <end position="312"/>
    </location>
</feature>
<evidence type="ECO:0000259" key="18">
    <source>
        <dbReference type="Pfam" id="PF04153"/>
    </source>
</evidence>
<keyword evidence="8" id="KW-0810">Translation regulation</keyword>
<evidence type="ECO:0000256" key="13">
    <source>
        <dbReference type="ARBA" id="ARBA00071433"/>
    </source>
</evidence>
<keyword evidence="20" id="KW-1185">Reference proteome</keyword>
<evidence type="ECO:0000256" key="15">
    <source>
        <dbReference type="ARBA" id="ARBA00093549"/>
    </source>
</evidence>
<reference evidence="19" key="2">
    <citation type="submission" date="2025-09" db="UniProtKB">
        <authorList>
            <consortium name="Ensembl"/>
        </authorList>
    </citation>
    <scope>IDENTIFICATION</scope>
</reference>
<dbReference type="GO" id="GO:2000036">
    <property type="term" value="P:regulation of stem cell population maintenance"/>
    <property type="evidence" value="ECO:0007669"/>
    <property type="project" value="UniProtKB-ARBA"/>
</dbReference>
<evidence type="ECO:0000313" key="19">
    <source>
        <dbReference type="Ensembl" id="ENSOSIP00000015838.1"/>
    </source>
</evidence>
<feature type="region of interest" description="Disordered" evidence="16">
    <location>
        <begin position="237"/>
        <end position="353"/>
    </location>
</feature>
<dbReference type="GeneTree" id="ENSGT00390000014743"/>
<evidence type="ECO:0000256" key="11">
    <source>
        <dbReference type="ARBA" id="ARBA00023163"/>
    </source>
</evidence>
<dbReference type="Ensembl" id="ENSOSIT00000016741.1">
    <property type="protein sequence ID" value="ENSOSIP00000015838.1"/>
    <property type="gene ID" value="ENSOSIG00000008773.1"/>
</dbReference>
<accession>A0A8C7XPW6</accession>
<dbReference type="InterPro" id="IPR038635">
    <property type="entry name" value="CCR4-NOT_su2/3/5_C_sf"/>
</dbReference>
<comment type="similarity">
    <text evidence="3">Belongs to the CNOT2/3/5 family.</text>
</comment>
<evidence type="ECO:0000256" key="12">
    <source>
        <dbReference type="ARBA" id="ARBA00023242"/>
    </source>
</evidence>
<keyword evidence="7" id="KW-0597">Phosphoprotein</keyword>
<evidence type="ECO:0000256" key="4">
    <source>
        <dbReference type="ARBA" id="ARBA00022473"/>
    </source>
</evidence>
<evidence type="ECO:0000256" key="6">
    <source>
        <dbReference type="ARBA" id="ARBA00022491"/>
    </source>
</evidence>
<feature type="compositionally biased region" description="Low complexity" evidence="16">
    <location>
        <begin position="334"/>
        <end position="352"/>
    </location>
</feature>
<evidence type="ECO:0000256" key="3">
    <source>
        <dbReference type="ARBA" id="ARBA00007682"/>
    </source>
</evidence>
<feature type="compositionally biased region" description="Polar residues" evidence="16">
    <location>
        <begin position="319"/>
        <end position="333"/>
    </location>
</feature>
<evidence type="ECO:0000256" key="1">
    <source>
        <dbReference type="ARBA" id="ARBA00004123"/>
    </source>
</evidence>
<evidence type="ECO:0000256" key="8">
    <source>
        <dbReference type="ARBA" id="ARBA00022845"/>
    </source>
</evidence>
<comment type="subcellular location">
    <subcellularLocation>
        <location evidence="2">Cytoplasm</location>
        <location evidence="2">P-body</location>
    </subcellularLocation>
    <subcellularLocation>
        <location evidence="1">Nucleus</location>
    </subcellularLocation>
</comment>
<dbReference type="GO" id="GO:0006417">
    <property type="term" value="P:regulation of translation"/>
    <property type="evidence" value="ECO:0007669"/>
    <property type="project" value="UniProtKB-KW"/>
</dbReference>
<name>A0A8C7XPW6_9TELE</name>
<proteinExistence type="inferred from homology"/>
<dbReference type="InterPro" id="IPR040168">
    <property type="entry name" value="Not2/3/5"/>
</dbReference>
<dbReference type="Pfam" id="PF04153">
    <property type="entry name" value="NOT2_3_5_C"/>
    <property type="match status" value="1"/>
</dbReference>
<dbReference type="GO" id="GO:0030015">
    <property type="term" value="C:CCR4-NOT core complex"/>
    <property type="evidence" value="ECO:0007669"/>
    <property type="project" value="InterPro"/>
</dbReference>
<dbReference type="AlphaFoldDB" id="A0A8C7XPW6"/>
<dbReference type="GO" id="GO:0005829">
    <property type="term" value="C:cytosol"/>
    <property type="evidence" value="ECO:0007669"/>
    <property type="project" value="UniProtKB-ARBA"/>
</dbReference>
<keyword evidence="10" id="KW-0943">RNA-mediated gene silencing</keyword>
<comment type="subunit">
    <text evidence="15">Component of the CCR4-NOT complex; distinct complexes seem to exist that differ in the participation of probably mutually exclusive catalytic subunits. In the complex interacts directly with CNOT2. Interacts with TIP120B and NANOS2. Interacts with EBF1. Interacts in an RNA-independent manner with BICC1 (via KH domains).</text>
</comment>
<keyword evidence="5" id="KW-0963">Cytoplasm</keyword>
<dbReference type="GO" id="GO:0000932">
    <property type="term" value="C:P-body"/>
    <property type="evidence" value="ECO:0007669"/>
    <property type="project" value="UniProtKB-SubCell"/>
</dbReference>
<evidence type="ECO:0000256" key="2">
    <source>
        <dbReference type="ARBA" id="ARBA00004201"/>
    </source>
</evidence>
<keyword evidence="12" id="KW-0539">Nucleus</keyword>
<evidence type="ECO:0000256" key="5">
    <source>
        <dbReference type="ARBA" id="ARBA00022490"/>
    </source>
</evidence>
<keyword evidence="11" id="KW-0804">Transcription</keyword>
<protein>
    <recommendedName>
        <fullName evidence="13">CCR4-NOT transcription complex subunit 3</fullName>
    </recommendedName>
    <alternativeName>
        <fullName evidence="14">CCR4-associated factor 3</fullName>
    </alternativeName>
</protein>
<evidence type="ECO:0000256" key="9">
    <source>
        <dbReference type="ARBA" id="ARBA00023015"/>
    </source>
</evidence>
<dbReference type="PIRSF" id="PIRSF005290">
    <property type="entry name" value="NOT_su_3_5"/>
    <property type="match status" value="1"/>
</dbReference>
<dbReference type="Gene3D" id="2.30.30.1020">
    <property type="entry name" value="CCR4-NOT complex subunit 2/3/5, C-terminal domain"/>
    <property type="match status" value="1"/>
</dbReference>
<keyword evidence="9" id="KW-0805">Transcription regulation</keyword>
<dbReference type="InterPro" id="IPR012270">
    <property type="entry name" value="CCR4-NOT_su3/5"/>
</dbReference>